<comment type="caution">
    <text evidence="1">The sequence shown here is derived from an EMBL/GenBank/DDBJ whole genome shotgun (WGS) entry which is preliminary data.</text>
</comment>
<dbReference type="EMBL" id="BAAFJT010000008">
    <property type="protein sequence ID" value="GAB0192665.1"/>
    <property type="molecule type" value="Genomic_DNA"/>
</dbReference>
<dbReference type="Proteomes" id="UP001623348">
    <property type="component" value="Unassembled WGS sequence"/>
</dbReference>
<evidence type="ECO:0000313" key="2">
    <source>
        <dbReference type="Proteomes" id="UP001623348"/>
    </source>
</evidence>
<accession>A0ABC9X4U3</accession>
<name>A0ABC9X4U3_GRUJA</name>
<organism evidence="1 2">
    <name type="scientific">Grus japonensis</name>
    <name type="common">Japanese crane</name>
    <name type="synonym">Red-crowned crane</name>
    <dbReference type="NCBI Taxonomy" id="30415"/>
    <lineage>
        <taxon>Eukaryota</taxon>
        <taxon>Metazoa</taxon>
        <taxon>Chordata</taxon>
        <taxon>Craniata</taxon>
        <taxon>Vertebrata</taxon>
        <taxon>Euteleostomi</taxon>
        <taxon>Archelosauria</taxon>
        <taxon>Archosauria</taxon>
        <taxon>Dinosauria</taxon>
        <taxon>Saurischia</taxon>
        <taxon>Theropoda</taxon>
        <taxon>Coelurosauria</taxon>
        <taxon>Aves</taxon>
        <taxon>Neognathae</taxon>
        <taxon>Neoaves</taxon>
        <taxon>Gruiformes</taxon>
        <taxon>Gruidae</taxon>
        <taxon>Grus</taxon>
    </lineage>
</organism>
<reference evidence="1 2" key="1">
    <citation type="submission" date="2024-06" db="EMBL/GenBank/DDBJ databases">
        <title>The draft genome of Grus japonensis, version 3.</title>
        <authorList>
            <person name="Nabeshima K."/>
            <person name="Suzuki S."/>
            <person name="Onuma M."/>
        </authorList>
    </citation>
    <scope>NUCLEOTIDE SEQUENCE [LARGE SCALE GENOMIC DNA]</scope>
    <source>
        <strain evidence="1 2">451A</strain>
    </source>
</reference>
<dbReference type="PANTHER" id="PTHR33332">
    <property type="entry name" value="REVERSE TRANSCRIPTASE DOMAIN-CONTAINING PROTEIN"/>
    <property type="match status" value="1"/>
</dbReference>
<gene>
    <name evidence="1" type="ORF">GRJ2_001731800</name>
</gene>
<sequence length="144" mass="15919">MDGPGKERLMDSLGELHSELGKSLTEGKQDRDKSDIGKNKCKGFFKGIVEVGKTTWWIRNWLDGHTQRVVVNSSMSKWRPVTSGVPQGLALFNIFVGNMDSGIECTLSKFANDSKLCGGSTGWREGMPSRGTWTRLRGGPVRML</sequence>
<evidence type="ECO:0000313" key="1">
    <source>
        <dbReference type="EMBL" id="GAB0192665.1"/>
    </source>
</evidence>
<proteinExistence type="predicted"/>
<protein>
    <submittedName>
        <fullName evidence="1">Triadin</fullName>
    </submittedName>
</protein>
<dbReference type="AlphaFoldDB" id="A0ABC9X4U3"/>
<keyword evidence="2" id="KW-1185">Reference proteome</keyword>